<comment type="caution">
    <text evidence="2">The sequence shown here is derived from an EMBL/GenBank/DDBJ whole genome shotgun (WGS) entry which is preliminary data.</text>
</comment>
<proteinExistence type="predicted"/>
<organism evidence="2 3">
    <name type="scientific">Candidatus Gottesmanbacteria bacterium GW2011_GWA2_47_9</name>
    <dbReference type="NCBI Taxonomy" id="1618445"/>
    <lineage>
        <taxon>Bacteria</taxon>
        <taxon>Candidatus Gottesmaniibacteriota</taxon>
    </lineage>
</organism>
<dbReference type="PATRIC" id="fig|1618445.3.peg.643"/>
<dbReference type="AlphaFoldDB" id="A0A0G1U0Y8"/>
<dbReference type="Pfam" id="PF13480">
    <property type="entry name" value="Acetyltransf_6"/>
    <property type="match status" value="1"/>
</dbReference>
<reference evidence="2 3" key="1">
    <citation type="journal article" date="2015" name="Nature">
        <title>rRNA introns, odd ribosomes, and small enigmatic genomes across a large radiation of phyla.</title>
        <authorList>
            <person name="Brown C.T."/>
            <person name="Hug L.A."/>
            <person name="Thomas B.C."/>
            <person name="Sharon I."/>
            <person name="Castelle C.J."/>
            <person name="Singh A."/>
            <person name="Wilkins M.J."/>
            <person name="Williams K.H."/>
            <person name="Banfield J.F."/>
        </authorList>
    </citation>
    <scope>NUCLEOTIDE SEQUENCE [LARGE SCALE GENOMIC DNA]</scope>
</reference>
<gene>
    <name evidence="2" type="ORF">UY16_C0019G0018</name>
</gene>
<dbReference type="InterPro" id="IPR016181">
    <property type="entry name" value="Acyl_CoA_acyltransferase"/>
</dbReference>
<dbReference type="Gene3D" id="3.40.630.30">
    <property type="match status" value="1"/>
</dbReference>
<dbReference type="SUPFAM" id="SSF55729">
    <property type="entry name" value="Acyl-CoA N-acyltransferases (Nat)"/>
    <property type="match status" value="1"/>
</dbReference>
<dbReference type="InterPro" id="IPR038740">
    <property type="entry name" value="BioF2-like_GNAT_dom"/>
</dbReference>
<feature type="domain" description="BioF2-like acetyltransferase" evidence="1">
    <location>
        <begin position="155"/>
        <end position="291"/>
    </location>
</feature>
<name>A0A0G1U0Y8_9BACT</name>
<accession>A0A0G1U0Y8</accession>
<evidence type="ECO:0000313" key="3">
    <source>
        <dbReference type="Proteomes" id="UP000034739"/>
    </source>
</evidence>
<evidence type="ECO:0000313" key="2">
    <source>
        <dbReference type="EMBL" id="KKU87757.1"/>
    </source>
</evidence>
<sequence length="308" mass="35540">MVTRVSFGPSLQNTWTTAYDTNLIRAPFFTYQWHVLWYEVLAKDWQPYPLVIDETIIAPFARKANEIIFSGGEEISDYQDIIGSDKHKFDACKQIVDFLKGDGVTSIRLRNVPQSSATVSFFQSLANATVTQEDTTPIIRLPATWDEYIASLPYKNRHELRRKIRKIEREHKHIALINSHNPQQDIEILLDLMRKDKKKATFLTAEMTTFFQKLPEVFPEDISLLTLMMEDKPAAATLSFIANNGVLLYNSGFDKQCCPNAGWYLKAMTVKKAIEQERTQYNFLQGSERYKYNFGGTDFFVYSITVNL</sequence>
<dbReference type="EMBL" id="LCOY01000019">
    <property type="protein sequence ID" value="KKU87757.1"/>
    <property type="molecule type" value="Genomic_DNA"/>
</dbReference>
<evidence type="ECO:0000259" key="1">
    <source>
        <dbReference type="Pfam" id="PF13480"/>
    </source>
</evidence>
<protein>
    <recommendedName>
        <fullName evidence="1">BioF2-like acetyltransferase domain-containing protein</fullName>
    </recommendedName>
</protein>
<dbReference type="Proteomes" id="UP000034739">
    <property type="component" value="Unassembled WGS sequence"/>
</dbReference>